<evidence type="ECO:0000256" key="1">
    <source>
        <dbReference type="SAM" id="MobiDB-lite"/>
    </source>
</evidence>
<keyword evidence="3" id="KW-1185">Reference proteome</keyword>
<evidence type="ECO:0000313" key="2">
    <source>
        <dbReference type="EMBL" id="CAG8587737.1"/>
    </source>
</evidence>
<dbReference type="Proteomes" id="UP000789396">
    <property type="component" value="Unassembled WGS sequence"/>
</dbReference>
<gene>
    <name evidence="2" type="ORF">RFULGI_LOCUS6112</name>
</gene>
<dbReference type="EMBL" id="CAJVPZ010007538">
    <property type="protein sequence ID" value="CAG8587737.1"/>
    <property type="molecule type" value="Genomic_DNA"/>
</dbReference>
<name>A0A9N9GA07_9GLOM</name>
<evidence type="ECO:0000313" key="3">
    <source>
        <dbReference type="Proteomes" id="UP000789396"/>
    </source>
</evidence>
<dbReference type="AlphaFoldDB" id="A0A9N9GA07"/>
<reference evidence="2" key="1">
    <citation type="submission" date="2021-06" db="EMBL/GenBank/DDBJ databases">
        <authorList>
            <person name="Kallberg Y."/>
            <person name="Tangrot J."/>
            <person name="Rosling A."/>
        </authorList>
    </citation>
    <scope>NUCLEOTIDE SEQUENCE</scope>
    <source>
        <strain evidence="2">IN212</strain>
    </source>
</reference>
<sequence length="81" mass="8913">MENLPSITPIQHAYSQSVSDTSHNTTDPKQPPQTDCSQLVSSNTPYKFTDPQSTFTNAPYKSADPQPTSNNTNPQKQSKNT</sequence>
<feature type="non-terminal residue" evidence="2">
    <location>
        <position position="81"/>
    </location>
</feature>
<protein>
    <submittedName>
        <fullName evidence="2">13312_t:CDS:1</fullName>
    </submittedName>
</protein>
<comment type="caution">
    <text evidence="2">The sequence shown here is derived from an EMBL/GenBank/DDBJ whole genome shotgun (WGS) entry which is preliminary data.</text>
</comment>
<organism evidence="2 3">
    <name type="scientific">Racocetra fulgida</name>
    <dbReference type="NCBI Taxonomy" id="60492"/>
    <lineage>
        <taxon>Eukaryota</taxon>
        <taxon>Fungi</taxon>
        <taxon>Fungi incertae sedis</taxon>
        <taxon>Mucoromycota</taxon>
        <taxon>Glomeromycotina</taxon>
        <taxon>Glomeromycetes</taxon>
        <taxon>Diversisporales</taxon>
        <taxon>Gigasporaceae</taxon>
        <taxon>Racocetra</taxon>
    </lineage>
</organism>
<accession>A0A9N9GA07</accession>
<feature type="region of interest" description="Disordered" evidence="1">
    <location>
        <begin position="1"/>
        <end position="81"/>
    </location>
</feature>
<proteinExistence type="predicted"/>